<evidence type="ECO:0000259" key="1">
    <source>
        <dbReference type="Pfam" id="PF00534"/>
    </source>
</evidence>
<dbReference type="Pfam" id="PF00534">
    <property type="entry name" value="Glycos_transf_1"/>
    <property type="match status" value="1"/>
</dbReference>
<dbReference type="InterPro" id="IPR001296">
    <property type="entry name" value="Glyco_trans_1"/>
</dbReference>
<dbReference type="PANTHER" id="PTHR12526">
    <property type="entry name" value="GLYCOSYLTRANSFERASE"/>
    <property type="match status" value="1"/>
</dbReference>
<dbReference type="EMBL" id="CP007782">
    <property type="protein sequence ID" value="AIO30586.1"/>
    <property type="molecule type" value="Genomic_DNA"/>
</dbReference>
<evidence type="ECO:0000313" key="4">
    <source>
        <dbReference type="Proteomes" id="UP000029413"/>
    </source>
</evidence>
<dbReference type="Gene3D" id="3.40.50.2000">
    <property type="entry name" value="Glycogen Phosphorylase B"/>
    <property type="match status" value="2"/>
</dbReference>
<proteinExistence type="predicted"/>
<feature type="domain" description="Glycosyltransferase subfamily 4-like N-terminal" evidence="2">
    <location>
        <begin position="12"/>
        <end position="154"/>
    </location>
</feature>
<dbReference type="GO" id="GO:0016757">
    <property type="term" value="F:glycosyltransferase activity"/>
    <property type="evidence" value="ECO:0007669"/>
    <property type="project" value="InterPro"/>
</dbReference>
<gene>
    <name evidence="3" type="ORF">DM39_6250</name>
</gene>
<sequence length="359" mass="39183">MHLANDVRESGNGIINVLVDLACNQAQSGHDVVVASGGGEYVGLLEQYGVRHIELRQRPIRKAMLPLMVMKFVAVLLRERPDVVHAHMVTGIFLGKIGKAVKSYALISTVHNEFNRSAKYMGFADRVVGVSRAVTEAMVGRSVDPNRMATICNGTVGTPRSRKNDDPTMTSLMLRPSVATVAGLFHRKGIDVLIRAFAESRAIEVGAHLYIIGEGRDRPAFETIVQELEIHDRVHFLGFKKNVMAHLRQTDVFVLASRREPFGLAVLEAREAGCAIIASDVDGIPEALDGGESGVLVPPGDVQALSTELNRLLCDAEALSSARRIASVGIERFSASKMTDDYLELYEVARRQVGKRTSD</sequence>
<accession>A0AAN0VK73</accession>
<protein>
    <submittedName>
        <fullName evidence="3">Glycosyl transferases group 1 family protein</fullName>
    </submittedName>
</protein>
<dbReference type="Proteomes" id="UP000029413">
    <property type="component" value="Chromosome 3"/>
</dbReference>
<dbReference type="InterPro" id="IPR028098">
    <property type="entry name" value="Glyco_trans_4-like_N"/>
</dbReference>
<dbReference type="AlphaFoldDB" id="A0AAN0VK73"/>
<name>A0AAN0VK73_9BURK</name>
<dbReference type="SUPFAM" id="SSF53756">
    <property type="entry name" value="UDP-Glycosyltransferase/glycogen phosphorylase"/>
    <property type="match status" value="1"/>
</dbReference>
<dbReference type="Pfam" id="PF13439">
    <property type="entry name" value="Glyco_transf_4"/>
    <property type="match status" value="1"/>
</dbReference>
<reference evidence="3 4" key="1">
    <citation type="submission" date="2014-05" db="EMBL/GenBank/DDBJ databases">
        <authorList>
            <person name="Bishop-Lilly K.A."/>
            <person name="Broomall S.M."/>
            <person name="Chain P.S."/>
            <person name="Chertkov O."/>
            <person name="Coyne S.R."/>
            <person name="Daligault H.E."/>
            <person name="Davenport K.W."/>
            <person name="Erkkila T."/>
            <person name="Frey K.G."/>
            <person name="Gibbons H.S."/>
            <person name="Gu W."/>
            <person name="Jaissle J."/>
            <person name="Johnson S.L."/>
            <person name="Koroleva G.I."/>
            <person name="Ladner J.T."/>
            <person name="Lo C.-C."/>
            <person name="Minogue T.D."/>
            <person name="Munk C."/>
            <person name="Palacios G.F."/>
            <person name="Redden C.L."/>
            <person name="Rosenzweig C.N."/>
            <person name="Scholz M.B."/>
            <person name="Teshima H."/>
            <person name="Xu Y."/>
        </authorList>
    </citation>
    <scope>NUCLEOTIDE SEQUENCE [LARGE SCALE GENOMIC DNA]</scope>
    <source>
        <strain evidence="3 4">DDS 22E-1</strain>
    </source>
</reference>
<feature type="domain" description="Glycosyl transferase family 1" evidence="1">
    <location>
        <begin position="178"/>
        <end position="319"/>
    </location>
</feature>
<dbReference type="PANTHER" id="PTHR12526:SF630">
    <property type="entry name" value="GLYCOSYLTRANSFERASE"/>
    <property type="match status" value="1"/>
</dbReference>
<dbReference type="KEGG" id="bcen:DM39_6250"/>
<keyword evidence="4" id="KW-1185">Reference proteome</keyword>
<dbReference type="CDD" id="cd03811">
    <property type="entry name" value="GT4_GT28_WabH-like"/>
    <property type="match status" value="1"/>
</dbReference>
<keyword evidence="3" id="KW-0808">Transferase</keyword>
<evidence type="ECO:0000259" key="2">
    <source>
        <dbReference type="Pfam" id="PF13439"/>
    </source>
</evidence>
<organism evidence="3 4">
    <name type="scientific">Burkholderia cenocepacia</name>
    <dbReference type="NCBI Taxonomy" id="95486"/>
    <lineage>
        <taxon>Bacteria</taxon>
        <taxon>Pseudomonadati</taxon>
        <taxon>Pseudomonadota</taxon>
        <taxon>Betaproteobacteria</taxon>
        <taxon>Burkholderiales</taxon>
        <taxon>Burkholderiaceae</taxon>
        <taxon>Burkholderia</taxon>
        <taxon>Burkholderia cepacia complex</taxon>
    </lineage>
</organism>
<evidence type="ECO:0000313" key="3">
    <source>
        <dbReference type="EMBL" id="AIO30586.1"/>
    </source>
</evidence>